<evidence type="ECO:0000256" key="3">
    <source>
        <dbReference type="ARBA" id="ARBA00017057"/>
    </source>
</evidence>
<evidence type="ECO:0000256" key="2">
    <source>
        <dbReference type="ARBA" id="ARBA00007324"/>
    </source>
</evidence>
<dbReference type="GO" id="GO:0045047">
    <property type="term" value="P:protein targeting to ER"/>
    <property type="evidence" value="ECO:0007669"/>
    <property type="project" value="TreeGrafter"/>
</dbReference>
<reference evidence="10 11" key="1">
    <citation type="submission" date="2024-03" db="EMBL/GenBank/DDBJ databases">
        <title>The Acrasis kona genome and developmental transcriptomes reveal deep origins of eukaryotic multicellular pathways.</title>
        <authorList>
            <person name="Sheikh S."/>
            <person name="Fu C.-J."/>
            <person name="Brown M.W."/>
            <person name="Baldauf S.L."/>
        </authorList>
    </citation>
    <scope>NUCLEOTIDE SEQUENCE [LARGE SCALE GENOMIC DNA]</scope>
    <source>
        <strain evidence="10 11">ATCC MYA-3509</strain>
    </source>
</reference>
<dbReference type="EMBL" id="JAOPGA020000108">
    <property type="protein sequence ID" value="KAL0476868.1"/>
    <property type="molecule type" value="Genomic_DNA"/>
</dbReference>
<gene>
    <name evidence="10" type="ORF">AKO1_005646</name>
</gene>
<evidence type="ECO:0000256" key="1">
    <source>
        <dbReference type="ARBA" id="ARBA00004477"/>
    </source>
</evidence>
<keyword evidence="7 9" id="KW-0472">Membrane</keyword>
<organism evidence="10 11">
    <name type="scientific">Acrasis kona</name>
    <dbReference type="NCBI Taxonomy" id="1008807"/>
    <lineage>
        <taxon>Eukaryota</taxon>
        <taxon>Discoba</taxon>
        <taxon>Heterolobosea</taxon>
        <taxon>Tetramitia</taxon>
        <taxon>Eutetramitia</taxon>
        <taxon>Acrasidae</taxon>
        <taxon>Acrasis</taxon>
    </lineage>
</organism>
<dbReference type="PANTHER" id="PTHR13085:SF0">
    <property type="entry name" value="SIGNAL PEPTIDASE COMPLEX SUBUNIT 2"/>
    <property type="match status" value="1"/>
</dbReference>
<dbReference type="GO" id="GO:0006465">
    <property type="term" value="P:signal peptide processing"/>
    <property type="evidence" value="ECO:0007669"/>
    <property type="project" value="UniProtKB-UniRule"/>
</dbReference>
<protein>
    <recommendedName>
        <fullName evidence="3 9">Signal peptidase complex subunit 2</fullName>
    </recommendedName>
</protein>
<sequence length="199" mass="22628">MSKRPAKKQSEEVTTVQEEIKLLQPELVPEKKGLFNVYDVNTLKYTLDTEVIRTIKDEQLFQVDNTISTLKISLGFIACSCAVIAYFCTDKMTILALCGIYFFCGGIISLCSYFLEKNAILLTKPLNNHVLRVTSELKAPSYSITVYPVTPVNGGLIFRYRQPTTRDFKKTWKVNDLFDERGAIDKVQLAKDINQLIKL</sequence>
<comment type="similarity">
    <text evidence="2 9">Belongs to the SPCS2 family.</text>
</comment>
<keyword evidence="5 9" id="KW-0256">Endoplasmic reticulum</keyword>
<dbReference type="Pfam" id="PF06703">
    <property type="entry name" value="SPC25"/>
    <property type="match status" value="1"/>
</dbReference>
<keyword evidence="11" id="KW-1185">Reference proteome</keyword>
<evidence type="ECO:0000256" key="5">
    <source>
        <dbReference type="ARBA" id="ARBA00022824"/>
    </source>
</evidence>
<keyword evidence="6 9" id="KW-1133">Transmembrane helix</keyword>
<evidence type="ECO:0000313" key="11">
    <source>
        <dbReference type="Proteomes" id="UP001431209"/>
    </source>
</evidence>
<evidence type="ECO:0000256" key="6">
    <source>
        <dbReference type="ARBA" id="ARBA00022989"/>
    </source>
</evidence>
<name>A0AAW2YHS6_9EUKA</name>
<feature type="transmembrane region" description="Helical" evidence="9">
    <location>
        <begin position="69"/>
        <end position="87"/>
    </location>
</feature>
<dbReference type="InterPro" id="IPR009582">
    <property type="entry name" value="Spc2/SPCS2"/>
</dbReference>
<evidence type="ECO:0000256" key="7">
    <source>
        <dbReference type="ARBA" id="ARBA00023136"/>
    </source>
</evidence>
<comment type="caution">
    <text evidence="10">The sequence shown here is derived from an EMBL/GenBank/DDBJ whole genome shotgun (WGS) entry which is preliminary data.</text>
</comment>
<evidence type="ECO:0000313" key="10">
    <source>
        <dbReference type="EMBL" id="KAL0476868.1"/>
    </source>
</evidence>
<proteinExistence type="inferred from homology"/>
<dbReference type="GO" id="GO:0005787">
    <property type="term" value="C:signal peptidase complex"/>
    <property type="evidence" value="ECO:0007669"/>
    <property type="project" value="UniProtKB-UniRule"/>
</dbReference>
<evidence type="ECO:0000256" key="8">
    <source>
        <dbReference type="ARBA" id="ARBA00045608"/>
    </source>
</evidence>
<dbReference type="PANTHER" id="PTHR13085">
    <property type="entry name" value="MICROSOMAL SIGNAL PEPTIDASE 25 KDA SUBUNIT"/>
    <property type="match status" value="1"/>
</dbReference>
<keyword evidence="4 9" id="KW-0812">Transmembrane</keyword>
<comment type="function">
    <text evidence="8 9">Component of the signal peptidase complex (SPC) which catalyzes the cleavage of N-terminal signal sequences from nascent proteins as they are translocated into the lumen of the endoplasmic reticulum. Enhances the enzymatic activity of SPC and facilitates the interactions between different components of the translocation site.</text>
</comment>
<feature type="transmembrane region" description="Helical" evidence="9">
    <location>
        <begin position="93"/>
        <end position="115"/>
    </location>
</feature>
<dbReference type="Proteomes" id="UP001431209">
    <property type="component" value="Unassembled WGS sequence"/>
</dbReference>
<dbReference type="GO" id="GO:0008233">
    <property type="term" value="F:peptidase activity"/>
    <property type="evidence" value="ECO:0007669"/>
    <property type="project" value="UniProtKB-UniRule"/>
</dbReference>
<dbReference type="AlphaFoldDB" id="A0AAW2YHS6"/>
<accession>A0AAW2YHS6</accession>
<evidence type="ECO:0000256" key="4">
    <source>
        <dbReference type="ARBA" id="ARBA00022692"/>
    </source>
</evidence>
<comment type="subcellular location">
    <subcellularLocation>
        <location evidence="1 9">Endoplasmic reticulum membrane</location>
        <topology evidence="1 9">Multi-pass membrane protein</topology>
    </subcellularLocation>
</comment>
<evidence type="ECO:0000256" key="9">
    <source>
        <dbReference type="RuleBase" id="RU368033"/>
    </source>
</evidence>